<proteinExistence type="predicted"/>
<gene>
    <name evidence="1" type="ORF">CEPIT_LOCUS38136</name>
</gene>
<evidence type="ECO:0000313" key="2">
    <source>
        <dbReference type="Proteomes" id="UP001152523"/>
    </source>
</evidence>
<sequence>MHRRRCMCGGAAVEESVPEAAGICTYMVVVENAPGEEVTCNCKQGGGGVVVDNEPAVVENAPAAAETCTCRQGGGGGVVEVRVRVVELCGGGAAVEGRSTHTCRRWLQIPKKGKPNTQEEAEENRPF</sequence>
<comment type="caution">
    <text evidence="1">The sequence shown here is derived from an EMBL/GenBank/DDBJ whole genome shotgun (WGS) entry which is preliminary data.</text>
</comment>
<name>A0AAV0FXF5_9ASTE</name>
<dbReference type="Proteomes" id="UP001152523">
    <property type="component" value="Unassembled WGS sequence"/>
</dbReference>
<dbReference type="EMBL" id="CAMAPF010001023">
    <property type="protein sequence ID" value="CAH9140166.1"/>
    <property type="molecule type" value="Genomic_DNA"/>
</dbReference>
<accession>A0AAV0FXF5</accession>
<keyword evidence="2" id="KW-1185">Reference proteome</keyword>
<organism evidence="1 2">
    <name type="scientific">Cuscuta epithymum</name>
    <dbReference type="NCBI Taxonomy" id="186058"/>
    <lineage>
        <taxon>Eukaryota</taxon>
        <taxon>Viridiplantae</taxon>
        <taxon>Streptophyta</taxon>
        <taxon>Embryophyta</taxon>
        <taxon>Tracheophyta</taxon>
        <taxon>Spermatophyta</taxon>
        <taxon>Magnoliopsida</taxon>
        <taxon>eudicotyledons</taxon>
        <taxon>Gunneridae</taxon>
        <taxon>Pentapetalae</taxon>
        <taxon>asterids</taxon>
        <taxon>lamiids</taxon>
        <taxon>Solanales</taxon>
        <taxon>Convolvulaceae</taxon>
        <taxon>Cuscuteae</taxon>
        <taxon>Cuscuta</taxon>
        <taxon>Cuscuta subgen. Cuscuta</taxon>
    </lineage>
</organism>
<dbReference type="AlphaFoldDB" id="A0AAV0FXF5"/>
<reference evidence="1" key="1">
    <citation type="submission" date="2022-07" db="EMBL/GenBank/DDBJ databases">
        <authorList>
            <person name="Macas J."/>
            <person name="Novak P."/>
            <person name="Neumann P."/>
        </authorList>
    </citation>
    <scope>NUCLEOTIDE SEQUENCE</scope>
</reference>
<evidence type="ECO:0000313" key="1">
    <source>
        <dbReference type="EMBL" id="CAH9140166.1"/>
    </source>
</evidence>
<protein>
    <submittedName>
        <fullName evidence="1">Uncharacterized protein</fullName>
    </submittedName>
</protein>